<keyword evidence="2 6" id="KW-0812">Transmembrane</keyword>
<protein>
    <submittedName>
        <fullName evidence="8">MFS transporter</fullName>
    </submittedName>
</protein>
<evidence type="ECO:0000313" key="8">
    <source>
        <dbReference type="EMBL" id="MFB9521584.1"/>
    </source>
</evidence>
<evidence type="ECO:0000256" key="3">
    <source>
        <dbReference type="ARBA" id="ARBA00022989"/>
    </source>
</evidence>
<accession>A0ABV5PEE1</accession>
<comment type="caution">
    <text evidence="8">The sequence shown here is derived from an EMBL/GenBank/DDBJ whole genome shotgun (WGS) entry which is preliminary data.</text>
</comment>
<feature type="transmembrane region" description="Helical" evidence="6">
    <location>
        <begin position="82"/>
        <end position="104"/>
    </location>
</feature>
<feature type="compositionally biased region" description="Low complexity" evidence="5">
    <location>
        <begin position="400"/>
        <end position="420"/>
    </location>
</feature>
<reference evidence="8 9" key="1">
    <citation type="submission" date="2024-09" db="EMBL/GenBank/DDBJ databases">
        <authorList>
            <person name="Sun Q."/>
            <person name="Mori K."/>
        </authorList>
    </citation>
    <scope>NUCLEOTIDE SEQUENCE [LARGE SCALE GENOMIC DNA]</scope>
    <source>
        <strain evidence="8 9">JCM 4362</strain>
    </source>
</reference>
<feature type="transmembrane region" description="Helical" evidence="6">
    <location>
        <begin position="178"/>
        <end position="200"/>
    </location>
</feature>
<feature type="transmembrane region" description="Helical" evidence="6">
    <location>
        <begin position="47"/>
        <end position="70"/>
    </location>
</feature>
<dbReference type="PANTHER" id="PTHR23542:SF1">
    <property type="entry name" value="MAJOR FACILITATOR SUPERFAMILY (MFS) PROFILE DOMAIN-CONTAINING PROTEIN"/>
    <property type="match status" value="1"/>
</dbReference>
<keyword evidence="4 6" id="KW-0472">Membrane</keyword>
<evidence type="ECO:0000256" key="4">
    <source>
        <dbReference type="ARBA" id="ARBA00023136"/>
    </source>
</evidence>
<dbReference type="InterPro" id="IPR036259">
    <property type="entry name" value="MFS_trans_sf"/>
</dbReference>
<dbReference type="Gene3D" id="1.20.1250.20">
    <property type="entry name" value="MFS general substrate transporter like domains"/>
    <property type="match status" value="2"/>
</dbReference>
<feature type="region of interest" description="Disordered" evidence="5">
    <location>
        <begin position="397"/>
        <end position="420"/>
    </location>
</feature>
<feature type="transmembrane region" description="Helical" evidence="6">
    <location>
        <begin position="343"/>
        <end position="367"/>
    </location>
</feature>
<dbReference type="InterPro" id="IPR011701">
    <property type="entry name" value="MFS"/>
</dbReference>
<name>A0ABV5PEE1_STRCM</name>
<organism evidence="8 9">
    <name type="scientific">Streptomyces cremeus</name>
    <dbReference type="NCBI Taxonomy" id="66881"/>
    <lineage>
        <taxon>Bacteria</taxon>
        <taxon>Bacillati</taxon>
        <taxon>Actinomycetota</taxon>
        <taxon>Actinomycetes</taxon>
        <taxon>Kitasatosporales</taxon>
        <taxon>Streptomycetaceae</taxon>
        <taxon>Streptomyces</taxon>
    </lineage>
</organism>
<feature type="transmembrane region" description="Helical" evidence="6">
    <location>
        <begin position="257"/>
        <end position="274"/>
    </location>
</feature>
<dbReference type="PANTHER" id="PTHR23542">
    <property type="match status" value="1"/>
</dbReference>
<dbReference type="Pfam" id="PF07690">
    <property type="entry name" value="MFS_1"/>
    <property type="match status" value="1"/>
</dbReference>
<feature type="transmembrane region" description="Helical" evidence="6">
    <location>
        <begin position="110"/>
        <end position="132"/>
    </location>
</feature>
<keyword evidence="3 6" id="KW-1133">Transmembrane helix</keyword>
<keyword evidence="9" id="KW-1185">Reference proteome</keyword>
<dbReference type="EMBL" id="JBHMCR010000009">
    <property type="protein sequence ID" value="MFB9521584.1"/>
    <property type="molecule type" value="Genomic_DNA"/>
</dbReference>
<evidence type="ECO:0000256" key="5">
    <source>
        <dbReference type="SAM" id="MobiDB-lite"/>
    </source>
</evidence>
<gene>
    <name evidence="8" type="ORF">ACFFTU_16700</name>
</gene>
<feature type="transmembrane region" description="Helical" evidence="6">
    <location>
        <begin position="153"/>
        <end position="172"/>
    </location>
</feature>
<feature type="transmembrane region" description="Helical" evidence="6">
    <location>
        <begin position="286"/>
        <end position="303"/>
    </location>
</feature>
<evidence type="ECO:0000256" key="2">
    <source>
        <dbReference type="ARBA" id="ARBA00022692"/>
    </source>
</evidence>
<feature type="domain" description="Major facilitator superfamily (MFS) profile" evidence="7">
    <location>
        <begin position="220"/>
        <end position="420"/>
    </location>
</feature>
<feature type="transmembrane region" description="Helical" evidence="6">
    <location>
        <begin position="309"/>
        <end position="331"/>
    </location>
</feature>
<dbReference type="PROSITE" id="PS50850">
    <property type="entry name" value="MFS"/>
    <property type="match status" value="1"/>
</dbReference>
<feature type="transmembrane region" description="Helical" evidence="6">
    <location>
        <begin position="20"/>
        <end position="41"/>
    </location>
</feature>
<evidence type="ECO:0000313" key="9">
    <source>
        <dbReference type="Proteomes" id="UP001589718"/>
    </source>
</evidence>
<proteinExistence type="predicted"/>
<evidence type="ECO:0000256" key="6">
    <source>
        <dbReference type="SAM" id="Phobius"/>
    </source>
</evidence>
<dbReference type="SUPFAM" id="SSF103473">
    <property type="entry name" value="MFS general substrate transporter"/>
    <property type="match status" value="1"/>
</dbReference>
<dbReference type="RefSeq" id="WP_345228371.1">
    <property type="nucleotide sequence ID" value="NZ_BAAAXE010000015.1"/>
</dbReference>
<dbReference type="Proteomes" id="UP001589718">
    <property type="component" value="Unassembled WGS sequence"/>
</dbReference>
<feature type="transmembrane region" description="Helical" evidence="6">
    <location>
        <begin position="221"/>
        <end position="245"/>
    </location>
</feature>
<sequence>MSAKPSYGAVLRTPRAARTFGSALLGRLAYGVLPLPLVLTVKNATGSYAAAGTLVAVEAACAVLLGPWRAGLVDRFGPRRALLPLATVFAAFLVAFALVCWTPGAPLPLIGVLIALVGASCPPLGPTMRVLWGRLVPDRALLQRAYSLDGVAEELLFVTGPLIVAIPVVYAYPASGLLAAAALVLVGTAAMVTSPVAAQVGAEGPDAKATEGRKKARLPGVVLPAAVAAATGLSLGGVGLLGIAFTESHGHPTAVSWVEAALTFGSAVGGLAYGAVTWRSGGRTRLLVLASLLGCALAAAGSAPGVAVLVPAVAVVGLFIAPAVTTAYLIADEAAGPGSRARAGAWVNTALNAGSSLGAAGVGLLVGRVPLPLCYVLVAAPVLCVAATGLVLRAGRRGGRPAQSSEPASAVPSSAAASSS</sequence>
<evidence type="ECO:0000259" key="7">
    <source>
        <dbReference type="PROSITE" id="PS50850"/>
    </source>
</evidence>
<dbReference type="InterPro" id="IPR020846">
    <property type="entry name" value="MFS_dom"/>
</dbReference>
<comment type="subcellular location">
    <subcellularLocation>
        <location evidence="1">Cell membrane</location>
        <topology evidence="1">Multi-pass membrane protein</topology>
    </subcellularLocation>
</comment>
<feature type="transmembrane region" description="Helical" evidence="6">
    <location>
        <begin position="373"/>
        <end position="392"/>
    </location>
</feature>
<evidence type="ECO:0000256" key="1">
    <source>
        <dbReference type="ARBA" id="ARBA00004651"/>
    </source>
</evidence>